<feature type="domain" description="Alpha-D-phosphohexomutase alpha/beta/alpha" evidence="10">
    <location>
        <begin position="259"/>
        <end position="363"/>
    </location>
</feature>
<dbReference type="Pfam" id="PF02878">
    <property type="entry name" value="PGM_PMM_I"/>
    <property type="match status" value="1"/>
</dbReference>
<dbReference type="InterPro" id="IPR005845">
    <property type="entry name" value="A-D-PHexomutase_a/b/a-II"/>
</dbReference>
<evidence type="ECO:0000256" key="5">
    <source>
        <dbReference type="ARBA" id="ARBA00022842"/>
    </source>
</evidence>
<comment type="similarity">
    <text evidence="2">Belongs to the phosphohexose mutase family.</text>
</comment>
<sequence>MLIRSISGVRGLTESHLTPEISVVYAKALHAFLSDGVIIAGRDSRPSGDTILEAMTSELVRLGRTVIHCGIVPSPTVQFMVHNTEAVGGFIVTASHNPIEWNGLKFVRDNSTFFHPEECEQLFEIVDNNRELHDADEPGIIWPEQNAIQKHVIACASLKCINLNRIQKRKFKIVIDAVNGAGAYALPAMLESLGCEVIELNCEPDGHFNRGTEPLPENLSDLCQAVTNHKADAGFAVDPDADRLAVVSEKGIPLGEEYSLVLAADGYLNDTKKNEIFVVNLSTSLALEKLAETMNSSVVRSAVGEINVVNKMNDVNSGLGGEGNGGIILRECHLGRDSLVGATMVLNRMSQSDDTLSAIHSSLPQFEIVKDKVSLEGINPEKLIEKVDSLFDDADKNTLDGVKFTWDDRWVHLRKSNTEPIMRIYAEAPDKSQASELVASIKTLI</sequence>
<comment type="cofactor">
    <cofactor evidence="1">
        <name>Mg(2+)</name>
        <dbReference type="ChEBI" id="CHEBI:18420"/>
    </cofactor>
</comment>
<protein>
    <recommendedName>
        <fullName evidence="12">Phosphoglucosamine mutase</fullName>
    </recommendedName>
</protein>
<dbReference type="Pfam" id="PF00408">
    <property type="entry name" value="PGM_PMM_IV"/>
    <property type="match status" value="1"/>
</dbReference>
<dbReference type="Pfam" id="PF02880">
    <property type="entry name" value="PGM_PMM_III"/>
    <property type="match status" value="1"/>
</dbReference>
<dbReference type="GO" id="GO:0006048">
    <property type="term" value="P:UDP-N-acetylglucosamine biosynthetic process"/>
    <property type="evidence" value="ECO:0007669"/>
    <property type="project" value="TreeGrafter"/>
</dbReference>
<dbReference type="PANTHER" id="PTHR42946:SF1">
    <property type="entry name" value="PHOSPHOGLUCOMUTASE (ALPHA-D-GLUCOSE-1,6-BISPHOSPHATE-DEPENDENT)"/>
    <property type="match status" value="1"/>
</dbReference>
<proteinExistence type="inferred from homology"/>
<dbReference type="GO" id="GO:0000287">
    <property type="term" value="F:magnesium ion binding"/>
    <property type="evidence" value="ECO:0007669"/>
    <property type="project" value="InterPro"/>
</dbReference>
<accession>A0A381UPL1</accession>
<evidence type="ECO:0000259" key="9">
    <source>
        <dbReference type="Pfam" id="PF02879"/>
    </source>
</evidence>
<feature type="domain" description="Alpha-D-phosphohexomutase alpha/beta/alpha" evidence="8">
    <location>
        <begin position="7"/>
        <end position="131"/>
    </location>
</feature>
<dbReference type="InterPro" id="IPR036900">
    <property type="entry name" value="A-D-PHexomutase_C_sf"/>
</dbReference>
<dbReference type="Gene3D" id="3.30.310.50">
    <property type="entry name" value="Alpha-D-phosphohexomutase, C-terminal domain"/>
    <property type="match status" value="1"/>
</dbReference>
<dbReference type="InterPro" id="IPR005841">
    <property type="entry name" value="Alpha-D-phosphohexomutase_SF"/>
</dbReference>
<evidence type="ECO:0000256" key="2">
    <source>
        <dbReference type="ARBA" id="ARBA00010231"/>
    </source>
</evidence>
<dbReference type="PROSITE" id="PS00710">
    <property type="entry name" value="PGM_PMM"/>
    <property type="match status" value="1"/>
</dbReference>
<dbReference type="Gene3D" id="3.40.120.10">
    <property type="entry name" value="Alpha-D-Glucose-1,6-Bisphosphate, subunit A, domain 3"/>
    <property type="match status" value="3"/>
</dbReference>
<dbReference type="GO" id="GO:0005829">
    <property type="term" value="C:cytosol"/>
    <property type="evidence" value="ECO:0007669"/>
    <property type="project" value="TreeGrafter"/>
</dbReference>
<organism evidence="11">
    <name type="scientific">marine metagenome</name>
    <dbReference type="NCBI Taxonomy" id="408172"/>
    <lineage>
        <taxon>unclassified sequences</taxon>
        <taxon>metagenomes</taxon>
        <taxon>ecological metagenomes</taxon>
    </lineage>
</organism>
<dbReference type="InterPro" id="IPR005844">
    <property type="entry name" value="A-D-PHexomutase_a/b/a-I"/>
</dbReference>
<dbReference type="SUPFAM" id="SSF53738">
    <property type="entry name" value="Phosphoglucomutase, first 3 domains"/>
    <property type="match status" value="3"/>
</dbReference>
<dbReference type="Pfam" id="PF02879">
    <property type="entry name" value="PGM_PMM_II"/>
    <property type="match status" value="1"/>
</dbReference>
<keyword evidence="5" id="KW-0460">Magnesium</keyword>
<dbReference type="GO" id="GO:0009252">
    <property type="term" value="P:peptidoglycan biosynthetic process"/>
    <property type="evidence" value="ECO:0007669"/>
    <property type="project" value="TreeGrafter"/>
</dbReference>
<feature type="domain" description="Alpha-D-phosphohexomutase C-terminal" evidence="7">
    <location>
        <begin position="386"/>
        <end position="441"/>
    </location>
</feature>
<evidence type="ECO:0000259" key="7">
    <source>
        <dbReference type="Pfam" id="PF00408"/>
    </source>
</evidence>
<keyword evidence="3" id="KW-0597">Phosphoprotein</keyword>
<evidence type="ECO:0000313" key="11">
    <source>
        <dbReference type="EMBL" id="SVA29257.1"/>
    </source>
</evidence>
<dbReference type="EMBL" id="UINC01006724">
    <property type="protein sequence ID" value="SVA29257.1"/>
    <property type="molecule type" value="Genomic_DNA"/>
</dbReference>
<keyword evidence="6" id="KW-0413">Isomerase</keyword>
<evidence type="ECO:0008006" key="12">
    <source>
        <dbReference type="Google" id="ProtNLM"/>
    </source>
</evidence>
<dbReference type="NCBIfam" id="TIGR03990">
    <property type="entry name" value="Arch_GlmM"/>
    <property type="match status" value="1"/>
</dbReference>
<dbReference type="PRINTS" id="PR00509">
    <property type="entry name" value="PGMPMM"/>
</dbReference>
<evidence type="ECO:0000256" key="3">
    <source>
        <dbReference type="ARBA" id="ARBA00022553"/>
    </source>
</evidence>
<dbReference type="InterPro" id="IPR016055">
    <property type="entry name" value="A-D-PHexomutase_a/b/a-I/II/III"/>
</dbReference>
<dbReference type="GO" id="GO:0004615">
    <property type="term" value="F:phosphomannomutase activity"/>
    <property type="evidence" value="ECO:0007669"/>
    <property type="project" value="TreeGrafter"/>
</dbReference>
<gene>
    <name evidence="11" type="ORF">METZ01_LOCUS82111</name>
</gene>
<dbReference type="GO" id="GO:0005975">
    <property type="term" value="P:carbohydrate metabolic process"/>
    <property type="evidence" value="ECO:0007669"/>
    <property type="project" value="InterPro"/>
</dbReference>
<dbReference type="InterPro" id="IPR050060">
    <property type="entry name" value="Phosphoglucosamine_mutase"/>
</dbReference>
<dbReference type="SUPFAM" id="SSF55957">
    <property type="entry name" value="Phosphoglucomutase, C-terminal domain"/>
    <property type="match status" value="1"/>
</dbReference>
<dbReference type="InterPro" id="IPR005846">
    <property type="entry name" value="A-D-PHexomutase_a/b/a-III"/>
</dbReference>
<evidence type="ECO:0000259" key="10">
    <source>
        <dbReference type="Pfam" id="PF02880"/>
    </source>
</evidence>
<evidence type="ECO:0000256" key="6">
    <source>
        <dbReference type="ARBA" id="ARBA00023235"/>
    </source>
</evidence>
<name>A0A381UPL1_9ZZZZ</name>
<dbReference type="PANTHER" id="PTHR42946">
    <property type="entry name" value="PHOSPHOHEXOSE MUTASE"/>
    <property type="match status" value="1"/>
</dbReference>
<dbReference type="GO" id="GO:0008966">
    <property type="term" value="F:phosphoglucosamine mutase activity"/>
    <property type="evidence" value="ECO:0007669"/>
    <property type="project" value="InterPro"/>
</dbReference>
<dbReference type="InterPro" id="IPR024086">
    <property type="entry name" value="GlmM_arc-type"/>
</dbReference>
<dbReference type="AlphaFoldDB" id="A0A381UPL1"/>
<evidence type="ECO:0000259" key="8">
    <source>
        <dbReference type="Pfam" id="PF02878"/>
    </source>
</evidence>
<evidence type="ECO:0000256" key="1">
    <source>
        <dbReference type="ARBA" id="ARBA00001946"/>
    </source>
</evidence>
<evidence type="ECO:0000256" key="4">
    <source>
        <dbReference type="ARBA" id="ARBA00022723"/>
    </source>
</evidence>
<reference evidence="11" key="1">
    <citation type="submission" date="2018-05" db="EMBL/GenBank/DDBJ databases">
        <authorList>
            <person name="Lanie J.A."/>
            <person name="Ng W.-L."/>
            <person name="Kazmierczak K.M."/>
            <person name="Andrzejewski T.M."/>
            <person name="Davidsen T.M."/>
            <person name="Wayne K.J."/>
            <person name="Tettelin H."/>
            <person name="Glass J.I."/>
            <person name="Rusch D."/>
            <person name="Podicherti R."/>
            <person name="Tsui H.-C.T."/>
            <person name="Winkler M.E."/>
        </authorList>
    </citation>
    <scope>NUCLEOTIDE SEQUENCE</scope>
</reference>
<feature type="domain" description="Alpha-D-phosphohexomutase alpha/beta/alpha" evidence="9">
    <location>
        <begin position="161"/>
        <end position="251"/>
    </location>
</feature>
<keyword evidence="4" id="KW-0479">Metal-binding</keyword>
<dbReference type="InterPro" id="IPR005843">
    <property type="entry name" value="A-D-PHexomutase_C"/>
</dbReference>
<dbReference type="InterPro" id="IPR016066">
    <property type="entry name" value="A-D-PHexomutase_CS"/>
</dbReference>